<proteinExistence type="predicted"/>
<dbReference type="KEGG" id="smav:CFF01_18615"/>
<name>A0AAC9XPX3_9GAMM</name>
<protein>
    <submittedName>
        <fullName evidence="3">TonB-dependent receptor</fullName>
    </submittedName>
</protein>
<reference evidence="3 5" key="2">
    <citation type="submission" date="2019-06" db="EMBL/GenBank/DDBJ databases">
        <title>Complete genome of Shewanella marisflavi ECSMB14101, a mussel settlement-inducing bacterium isolated from East China Sea.</title>
        <authorList>
            <person name="Yang J."/>
            <person name="Liang X."/>
            <person name="Chang R."/>
            <person name="Peng L."/>
        </authorList>
    </citation>
    <scope>NUCLEOTIDE SEQUENCE [LARGE SCALE GENOMIC DNA]</scope>
    <source>
        <strain evidence="3 5">ECSMB14101</strain>
    </source>
</reference>
<feature type="chain" id="PRO_5042203463" evidence="1">
    <location>
        <begin position="20"/>
        <end position="177"/>
    </location>
</feature>
<keyword evidence="1" id="KW-0732">Signal</keyword>
<evidence type="ECO:0000313" key="4">
    <source>
        <dbReference type="Proteomes" id="UP000198233"/>
    </source>
</evidence>
<reference evidence="2 4" key="1">
    <citation type="submission" date="2017-06" db="EMBL/GenBank/DDBJ databases">
        <title>Complete genome sequence of Shewanella marisflavi EP1 associated with anaerobic 2,4-dinitrotoluene reduction and salt tolerance.</title>
        <authorList>
            <person name="Huang J."/>
        </authorList>
    </citation>
    <scope>NUCLEOTIDE SEQUENCE [LARGE SCALE GENOMIC DNA]</scope>
    <source>
        <strain evidence="2 4">EP1</strain>
    </source>
</reference>
<keyword evidence="5" id="KW-1185">Reference proteome</keyword>
<dbReference type="AlphaFoldDB" id="A0AAC9XPX3"/>
<accession>A0AAC9XPX3</accession>
<dbReference type="Proteomes" id="UP000198233">
    <property type="component" value="Chromosome"/>
</dbReference>
<feature type="signal peptide" evidence="1">
    <location>
        <begin position="1"/>
        <end position="19"/>
    </location>
</feature>
<keyword evidence="3" id="KW-0675">Receptor</keyword>
<evidence type="ECO:0000256" key="1">
    <source>
        <dbReference type="SAM" id="SignalP"/>
    </source>
</evidence>
<dbReference type="EMBL" id="CP041153">
    <property type="protein sequence ID" value="QDF77041.1"/>
    <property type="molecule type" value="Genomic_DNA"/>
</dbReference>
<dbReference type="InterPro" id="IPR011250">
    <property type="entry name" value="OMP/PagP_B-barrel"/>
</dbReference>
<evidence type="ECO:0000313" key="5">
    <source>
        <dbReference type="Proteomes" id="UP000318758"/>
    </source>
</evidence>
<dbReference type="EMBL" id="CP022272">
    <property type="protein sequence ID" value="ASJ98440.1"/>
    <property type="molecule type" value="Genomic_DNA"/>
</dbReference>
<dbReference type="RefSeq" id="WP_033540469.1">
    <property type="nucleotide sequence ID" value="NZ_CP022272.1"/>
</dbReference>
<evidence type="ECO:0000313" key="3">
    <source>
        <dbReference type="EMBL" id="QDF77041.1"/>
    </source>
</evidence>
<evidence type="ECO:0000313" key="2">
    <source>
        <dbReference type="EMBL" id="ASJ98440.1"/>
    </source>
</evidence>
<dbReference type="SUPFAM" id="SSF56925">
    <property type="entry name" value="OMPA-like"/>
    <property type="match status" value="1"/>
</dbReference>
<organism evidence="2 4">
    <name type="scientific">Shewanella marisflavi</name>
    <dbReference type="NCBI Taxonomy" id="260364"/>
    <lineage>
        <taxon>Bacteria</taxon>
        <taxon>Pseudomonadati</taxon>
        <taxon>Pseudomonadota</taxon>
        <taxon>Gammaproteobacteria</taxon>
        <taxon>Alteromonadales</taxon>
        <taxon>Shewanellaceae</taxon>
        <taxon>Shewanella</taxon>
    </lineage>
</organism>
<sequence length="177" mass="19623">MLKPLLTCVLLSITPPLLAATYQDDISAPAPKTAITLDYIAADSALYGITIAPSHYDSNYADWGYYMGYAMSQKEDIQLEAPKEAYTQEKLWRFGVSYWLTDSLSLYGGASAYTYEYSHTSNISPRIVGGKPIWETQRDTQWGGELGVRFQLGRHMVLGLGYDSASESALFSLGYSN</sequence>
<gene>
    <name evidence="2" type="ORF">CFF01_18615</name>
    <name evidence="3" type="ORF">FGA12_18765</name>
</gene>
<dbReference type="Proteomes" id="UP000318758">
    <property type="component" value="Chromosome"/>
</dbReference>